<dbReference type="EMBL" id="JABMCI010000070">
    <property type="protein sequence ID" value="NUU19143.1"/>
    <property type="molecule type" value="Genomic_DNA"/>
</dbReference>
<dbReference type="PROSITE" id="PS51257">
    <property type="entry name" value="PROKAR_LIPOPROTEIN"/>
    <property type="match status" value="1"/>
</dbReference>
<accession>A0A7Y6A504</accession>
<dbReference type="Proteomes" id="UP000565724">
    <property type="component" value="Unassembled WGS sequence"/>
</dbReference>
<protein>
    <recommendedName>
        <fullName evidence="3">Lipoprotein</fullName>
    </recommendedName>
</protein>
<evidence type="ECO:0000313" key="2">
    <source>
        <dbReference type="Proteomes" id="UP000565724"/>
    </source>
</evidence>
<evidence type="ECO:0008006" key="3">
    <source>
        <dbReference type="Google" id="ProtNLM"/>
    </source>
</evidence>
<dbReference type="AlphaFoldDB" id="A0A7Y6A504"/>
<name>A0A7Y6A504_9CELL</name>
<organism evidence="1 2">
    <name type="scientific">Cellulomonas humilata</name>
    <dbReference type="NCBI Taxonomy" id="144055"/>
    <lineage>
        <taxon>Bacteria</taxon>
        <taxon>Bacillati</taxon>
        <taxon>Actinomycetota</taxon>
        <taxon>Actinomycetes</taxon>
        <taxon>Micrococcales</taxon>
        <taxon>Cellulomonadaceae</taxon>
        <taxon>Cellulomonas</taxon>
    </lineage>
</organism>
<proteinExistence type="predicted"/>
<comment type="caution">
    <text evidence="1">The sequence shown here is derived from an EMBL/GenBank/DDBJ whole genome shotgun (WGS) entry which is preliminary data.</text>
</comment>
<gene>
    <name evidence="1" type="ORF">HP550_17990</name>
</gene>
<keyword evidence="2" id="KW-1185">Reference proteome</keyword>
<sequence length="119" mass="12236">MTVRHRLAAVLGAVALVATLAGCIDHPPDAAELTNESDQPVVVTFEGSDEVVELPAREGRSLPGDECVGTGIVVSAQDGTVLASFDGGACTTTILTVHDDGEVTVHDRGQDSARPTRDG</sequence>
<dbReference type="RefSeq" id="WP_175349054.1">
    <property type="nucleotide sequence ID" value="NZ_JABMCI010000070.1"/>
</dbReference>
<reference evidence="1 2" key="1">
    <citation type="submission" date="2020-05" db="EMBL/GenBank/DDBJ databases">
        <title>Genome Sequencing of Type Strains.</title>
        <authorList>
            <person name="Lemaire J.F."/>
            <person name="Inderbitzin P."/>
            <person name="Gregorio O.A."/>
            <person name="Collins S.B."/>
            <person name="Wespe N."/>
            <person name="Knight-Connoni V."/>
        </authorList>
    </citation>
    <scope>NUCLEOTIDE SEQUENCE [LARGE SCALE GENOMIC DNA]</scope>
    <source>
        <strain evidence="1 2">ATCC 25174</strain>
    </source>
</reference>
<evidence type="ECO:0000313" key="1">
    <source>
        <dbReference type="EMBL" id="NUU19143.1"/>
    </source>
</evidence>